<feature type="transmembrane region" description="Helical" evidence="6">
    <location>
        <begin position="211"/>
        <end position="230"/>
    </location>
</feature>
<feature type="transmembrane region" description="Helical" evidence="6">
    <location>
        <begin position="346"/>
        <end position="367"/>
    </location>
</feature>
<evidence type="ECO:0000259" key="7">
    <source>
        <dbReference type="Pfam" id="PF05041"/>
    </source>
</evidence>
<feature type="transmembrane region" description="Helical" evidence="6">
    <location>
        <begin position="588"/>
        <end position="606"/>
    </location>
</feature>
<dbReference type="Pfam" id="PF05041">
    <property type="entry name" value="Pecanex_C"/>
    <property type="match status" value="1"/>
</dbReference>
<dbReference type="PANTHER" id="PTHR12372:SF7">
    <property type="entry name" value="PROTEIN PECANEX"/>
    <property type="match status" value="1"/>
</dbReference>
<keyword evidence="4 6" id="KW-1133">Transmembrane helix</keyword>
<feature type="transmembrane region" description="Helical" evidence="6">
    <location>
        <begin position="33"/>
        <end position="52"/>
    </location>
</feature>
<evidence type="ECO:0000256" key="4">
    <source>
        <dbReference type="ARBA" id="ARBA00022989"/>
    </source>
</evidence>
<evidence type="ECO:0000256" key="2">
    <source>
        <dbReference type="ARBA" id="ARBA00010170"/>
    </source>
</evidence>
<dbReference type="Proteomes" id="UP000179807">
    <property type="component" value="Unassembled WGS sequence"/>
</dbReference>
<evidence type="ECO:0000256" key="6">
    <source>
        <dbReference type="SAM" id="Phobius"/>
    </source>
</evidence>
<comment type="similarity">
    <text evidence="2">Belongs to the pecanex family.</text>
</comment>
<dbReference type="OrthoDB" id="9905928at2759"/>
<reference evidence="8" key="1">
    <citation type="submission" date="2016-10" db="EMBL/GenBank/DDBJ databases">
        <authorList>
            <person name="Benchimol M."/>
            <person name="Almeida L.G."/>
            <person name="Vasconcelos A.T."/>
            <person name="Perreira-Neves A."/>
            <person name="Rosa I.A."/>
            <person name="Tasca T."/>
            <person name="Bogo M.R."/>
            <person name="de Souza W."/>
        </authorList>
    </citation>
    <scope>NUCLEOTIDE SEQUENCE [LARGE SCALE GENOMIC DNA]</scope>
    <source>
        <strain evidence="8">K</strain>
    </source>
</reference>
<feature type="transmembrane region" description="Helical" evidence="6">
    <location>
        <begin position="645"/>
        <end position="667"/>
    </location>
</feature>
<feature type="transmembrane region" description="Helical" evidence="6">
    <location>
        <begin position="443"/>
        <end position="463"/>
    </location>
</feature>
<evidence type="ECO:0000256" key="3">
    <source>
        <dbReference type="ARBA" id="ARBA00022692"/>
    </source>
</evidence>
<dbReference type="AlphaFoldDB" id="A0A1J4J8G9"/>
<dbReference type="GO" id="GO:0016020">
    <property type="term" value="C:membrane"/>
    <property type="evidence" value="ECO:0007669"/>
    <property type="project" value="UniProtKB-SubCell"/>
</dbReference>
<organism evidence="8 9">
    <name type="scientific">Tritrichomonas foetus</name>
    <dbReference type="NCBI Taxonomy" id="1144522"/>
    <lineage>
        <taxon>Eukaryota</taxon>
        <taxon>Metamonada</taxon>
        <taxon>Parabasalia</taxon>
        <taxon>Tritrichomonadida</taxon>
        <taxon>Tritrichomonadidae</taxon>
        <taxon>Tritrichomonas</taxon>
    </lineage>
</organism>
<gene>
    <name evidence="8" type="ORF">TRFO_11476</name>
</gene>
<feature type="transmembrane region" description="Helical" evidence="6">
    <location>
        <begin position="277"/>
        <end position="294"/>
    </location>
</feature>
<feature type="transmembrane region" description="Helical" evidence="6">
    <location>
        <begin position="469"/>
        <end position="490"/>
    </location>
</feature>
<dbReference type="InterPro" id="IPR007735">
    <property type="entry name" value="Pecanex_C"/>
</dbReference>
<dbReference type="VEuPathDB" id="TrichDB:TRFO_11476"/>
<feature type="transmembrane region" description="Helical" evidence="6">
    <location>
        <begin position="374"/>
        <end position="395"/>
    </location>
</feature>
<dbReference type="EMBL" id="MLAK01001359">
    <property type="protein sequence ID" value="OHS93987.1"/>
    <property type="molecule type" value="Genomic_DNA"/>
</dbReference>
<dbReference type="RefSeq" id="XP_068347124.1">
    <property type="nucleotide sequence ID" value="XM_068496055.1"/>
</dbReference>
<protein>
    <recommendedName>
        <fullName evidence="7">Pecanex C-terminal domain-containing protein</fullName>
    </recommendedName>
</protein>
<evidence type="ECO:0000313" key="9">
    <source>
        <dbReference type="Proteomes" id="UP000179807"/>
    </source>
</evidence>
<evidence type="ECO:0000256" key="5">
    <source>
        <dbReference type="ARBA" id="ARBA00023136"/>
    </source>
</evidence>
<comment type="subcellular location">
    <subcellularLocation>
        <location evidence="1">Membrane</location>
        <topology evidence="1">Multi-pass membrane protein</topology>
    </subcellularLocation>
</comment>
<keyword evidence="3 6" id="KW-0812">Transmembrane</keyword>
<dbReference type="GeneID" id="94830759"/>
<feature type="transmembrane region" description="Helical" evidence="6">
    <location>
        <begin position="545"/>
        <end position="567"/>
    </location>
</feature>
<keyword evidence="9" id="KW-1185">Reference proteome</keyword>
<feature type="domain" description="Pecanex C-terminal" evidence="7">
    <location>
        <begin position="904"/>
        <end position="1106"/>
    </location>
</feature>
<proteinExistence type="inferred from homology"/>
<sequence>MKIGNRSIFRFFLERFVPAATGGYTSYQDQPDIVFWGHTIIYMWLFVVPIILTMVSKSSISPFLHPSITALIWLIIKSINYYFNRQFDKQTEAQTDTLDPITENLATSDENPPPYGISHAIWRIREQITDFQDVDIDTMVDNLIQQGYNANDLFYFYDVYQRGLLNITNNEIVPENHAPTVPTTIHFCCCSYVITWTRKDLERWFDRPMSFIECIFSPVAAFFVGIMAFYSTPYVSFPFNTTLFLSSASSQFALLKAPNPDSFSSIYQDPLTPYSRAFHFVFFQLLFTLSAYLLNDEKIQQAIITVFEMDIRLELIIDIIHQALRFIILIFPFLNAFGIIGSLKVSWFFLLEMIQMIFFGASGAVTFYSANLSFIVSICSAAILTFCHCIFSTNILIQRLIVALSFLFGTLLSSFSYLPLITKKIFEKQEYVTAKNVQHFKRFGISLLITLVKTFFVFVLMIFDFCGSELFLSIVSAFLITSGIIHHIMIPNLMSRYPFKIWSFPFFKNSPQVQKYLKIVDNFERYFLVPVTLASIFRISEGKKFGFNSWVESFFFVIMITYVSTMAHRHLSRLCLVLAISSMSKKQFDFVLFHTYFYLLVIWKLSEFLEKLHYINTYSSFHSVTSQIQFICLITMYANVQYTMLAVALSCLLTSPLVPLFGSAMFLPSFSRPTAFWVERIQIENHENSTGDSQFYKFINGSLAESLAKMVNKGYFPTLVENNFYLICDDYFNAIIHIIDAGLDYIVFQLRGLEVREQTLCHRNELNVVRNGLDNLEDPRVFLIANVLTKFTSVLWKIVDAFFVCFGLPKVLSRRKLSFVRSSSWSTWLEDLPILSYSVSANNIDQIFPDRESQLKIFINLARVLTCVLKENDEIEVPRGFDFPLPNEEIGEWIHYHEKTEMTPVIMSVTKVMVDAMMNSESSASFGWKLFQYFNGNDLKLSSFSWIPSIIEPKLLDSFRTSVSLAVADVAYTLPDEIEELSTFINLKIGNCHMMPENDPRWADLIDKNATELETLRQFNDPNGVLVKYMMFTLREQPFKIIKLNDENVRGIWAEQVIETVFMESDDRERGSVQFDMFTLRNIISQSANPPVGYPEIICPVTFSYA</sequence>
<evidence type="ECO:0000313" key="8">
    <source>
        <dbReference type="EMBL" id="OHS93987.1"/>
    </source>
</evidence>
<evidence type="ECO:0000256" key="1">
    <source>
        <dbReference type="ARBA" id="ARBA00004141"/>
    </source>
</evidence>
<keyword evidence="5 6" id="KW-0472">Membrane</keyword>
<comment type="caution">
    <text evidence="8">The sequence shown here is derived from an EMBL/GenBank/DDBJ whole genome shotgun (WGS) entry which is preliminary data.</text>
</comment>
<feature type="transmembrane region" description="Helical" evidence="6">
    <location>
        <begin position="401"/>
        <end position="422"/>
    </location>
</feature>
<name>A0A1J4J8G9_9EUKA</name>
<accession>A0A1J4J8G9</accession>
<feature type="transmembrane region" description="Helical" evidence="6">
    <location>
        <begin position="315"/>
        <end position="340"/>
    </location>
</feature>
<feature type="transmembrane region" description="Helical" evidence="6">
    <location>
        <begin position="64"/>
        <end position="83"/>
    </location>
</feature>
<dbReference type="PANTHER" id="PTHR12372">
    <property type="entry name" value="PECANEX"/>
    <property type="match status" value="1"/>
</dbReference>
<dbReference type="InterPro" id="IPR039797">
    <property type="entry name" value="Pecanex"/>
</dbReference>